<organism evidence="5 6">
    <name type="scientific">Mycobacterium basiliense</name>
    <dbReference type="NCBI Taxonomy" id="2094119"/>
    <lineage>
        <taxon>Bacteria</taxon>
        <taxon>Bacillati</taxon>
        <taxon>Actinomycetota</taxon>
        <taxon>Actinomycetes</taxon>
        <taxon>Mycobacteriales</taxon>
        <taxon>Mycobacteriaceae</taxon>
        <taxon>Mycobacterium</taxon>
    </lineage>
</organism>
<evidence type="ECO:0000259" key="4">
    <source>
        <dbReference type="PROSITE" id="PS50949"/>
    </source>
</evidence>
<dbReference type="PRINTS" id="PR00035">
    <property type="entry name" value="HTHGNTR"/>
</dbReference>
<protein>
    <submittedName>
        <fullName evidence="5">L-lactate dehydrogenase operon regulatory protein</fullName>
    </submittedName>
</protein>
<dbReference type="Proteomes" id="UP000269998">
    <property type="component" value="Chromosome"/>
</dbReference>
<dbReference type="EMBL" id="LR130759">
    <property type="protein sequence ID" value="VDM91047.1"/>
    <property type="molecule type" value="Genomic_DNA"/>
</dbReference>
<dbReference type="InterPro" id="IPR036388">
    <property type="entry name" value="WH-like_DNA-bd_sf"/>
</dbReference>
<dbReference type="CDD" id="cd07377">
    <property type="entry name" value="WHTH_GntR"/>
    <property type="match status" value="1"/>
</dbReference>
<dbReference type="Gene3D" id="1.20.120.530">
    <property type="entry name" value="GntR ligand-binding domain-like"/>
    <property type="match status" value="1"/>
</dbReference>
<dbReference type="InterPro" id="IPR036390">
    <property type="entry name" value="WH_DNA-bd_sf"/>
</dbReference>
<proteinExistence type="predicted"/>
<evidence type="ECO:0000313" key="6">
    <source>
        <dbReference type="Proteomes" id="UP000269998"/>
    </source>
</evidence>
<keyword evidence="1" id="KW-0805">Transcription regulation</keyword>
<dbReference type="GO" id="GO:0003677">
    <property type="term" value="F:DNA binding"/>
    <property type="evidence" value="ECO:0007669"/>
    <property type="project" value="UniProtKB-KW"/>
</dbReference>
<dbReference type="KEGG" id="mbai:MB901379_04661"/>
<accession>A0A3S4CZZ0</accession>
<sequence length="211" mass="22737">MGSKLPAEPQLMDMLGVGRSTLREAVRVLAHAGVLDKRQGSGTYVVGTPISDAWNDRLRRATMTEIYDARNVLEVQLAKMAARNRSAEDLQRMQQALDRRRSALEFENTRIAAEADLEFHLAIAVASRNPILIDLFRSFTTTLKPAIEAVMNAGDAEHEAASIARHQDVYIAISAGEVGAAGDAMAACLGLAQPLLDRTSGEDAEVPVALG</sequence>
<dbReference type="InterPro" id="IPR000524">
    <property type="entry name" value="Tscrpt_reg_HTH_GntR"/>
</dbReference>
<name>A0A3S4CZZ0_9MYCO</name>
<evidence type="ECO:0000256" key="2">
    <source>
        <dbReference type="ARBA" id="ARBA00023125"/>
    </source>
</evidence>
<dbReference type="Gene3D" id="1.10.10.10">
    <property type="entry name" value="Winged helix-like DNA-binding domain superfamily/Winged helix DNA-binding domain"/>
    <property type="match status" value="1"/>
</dbReference>
<dbReference type="SMART" id="SM00895">
    <property type="entry name" value="FCD"/>
    <property type="match status" value="1"/>
</dbReference>
<evidence type="ECO:0000256" key="3">
    <source>
        <dbReference type="ARBA" id="ARBA00023163"/>
    </source>
</evidence>
<dbReference type="SMART" id="SM00345">
    <property type="entry name" value="HTH_GNTR"/>
    <property type="match status" value="1"/>
</dbReference>
<dbReference type="InterPro" id="IPR011711">
    <property type="entry name" value="GntR_C"/>
</dbReference>
<evidence type="ECO:0000256" key="1">
    <source>
        <dbReference type="ARBA" id="ARBA00023015"/>
    </source>
</evidence>
<dbReference type="Pfam" id="PF00392">
    <property type="entry name" value="GntR"/>
    <property type="match status" value="1"/>
</dbReference>
<keyword evidence="3" id="KW-0804">Transcription</keyword>
<keyword evidence="2" id="KW-0238">DNA-binding</keyword>
<dbReference type="GO" id="GO:0003700">
    <property type="term" value="F:DNA-binding transcription factor activity"/>
    <property type="evidence" value="ECO:0007669"/>
    <property type="project" value="InterPro"/>
</dbReference>
<dbReference type="SUPFAM" id="SSF48008">
    <property type="entry name" value="GntR ligand-binding domain-like"/>
    <property type="match status" value="1"/>
</dbReference>
<keyword evidence="6" id="KW-1185">Reference proteome</keyword>
<dbReference type="PANTHER" id="PTHR43537:SF47">
    <property type="entry name" value="REGULATORY PROTEIN GNTR HTH"/>
    <property type="match status" value="1"/>
</dbReference>
<dbReference type="InterPro" id="IPR008920">
    <property type="entry name" value="TF_FadR/GntR_C"/>
</dbReference>
<dbReference type="SUPFAM" id="SSF46785">
    <property type="entry name" value="Winged helix' DNA-binding domain"/>
    <property type="match status" value="1"/>
</dbReference>
<dbReference type="Pfam" id="PF07729">
    <property type="entry name" value="FCD"/>
    <property type="match status" value="1"/>
</dbReference>
<feature type="domain" description="HTH gntR-type" evidence="4">
    <location>
        <begin position="1"/>
        <end position="48"/>
    </location>
</feature>
<dbReference type="PANTHER" id="PTHR43537">
    <property type="entry name" value="TRANSCRIPTIONAL REGULATOR, GNTR FAMILY"/>
    <property type="match status" value="1"/>
</dbReference>
<dbReference type="AlphaFoldDB" id="A0A3S4CZZ0"/>
<evidence type="ECO:0000313" key="5">
    <source>
        <dbReference type="EMBL" id="VDM91047.1"/>
    </source>
</evidence>
<reference evidence="6" key="1">
    <citation type="submission" date="2018-02" db="EMBL/GenBank/DDBJ databases">
        <authorList>
            <person name="Seth-Smith MB H."/>
            <person name="Seth-Smith H."/>
        </authorList>
    </citation>
    <scope>NUCLEOTIDE SEQUENCE [LARGE SCALE GENOMIC DNA]</scope>
</reference>
<gene>
    <name evidence="5" type="primary">lldR</name>
    <name evidence="5" type="ORF">MB901379_04661</name>
</gene>
<dbReference type="PROSITE" id="PS50949">
    <property type="entry name" value="HTH_GNTR"/>
    <property type="match status" value="1"/>
</dbReference>